<evidence type="ECO:0000256" key="6">
    <source>
        <dbReference type="ARBA" id="ARBA00022989"/>
    </source>
</evidence>
<feature type="transmembrane region" description="Helical" evidence="13">
    <location>
        <begin position="98"/>
        <end position="125"/>
    </location>
</feature>
<keyword evidence="5 13" id="KW-0681">Retinal protein</keyword>
<dbReference type="GO" id="GO:0009881">
    <property type="term" value="F:photoreceptor activity"/>
    <property type="evidence" value="ECO:0007669"/>
    <property type="project" value="UniProtKB-KW"/>
</dbReference>
<proteinExistence type="evidence at transcript level"/>
<feature type="domain" description="G-protein coupled receptors family 1 profile" evidence="14">
    <location>
        <begin position="1"/>
        <end position="222"/>
    </location>
</feature>
<evidence type="ECO:0000256" key="4">
    <source>
        <dbReference type="ARBA" id="ARBA00022692"/>
    </source>
</evidence>
<comment type="subcellular location">
    <subcellularLocation>
        <location evidence="1 13">Membrane</location>
        <topology evidence="1 13">Multi-pass membrane protein</topology>
    </subcellularLocation>
</comment>
<keyword evidence="7 13" id="KW-0157">Chromophore</keyword>
<dbReference type="PRINTS" id="PR00238">
    <property type="entry name" value="OPSIN"/>
</dbReference>
<accession>A0A0A7DNH9</accession>
<evidence type="ECO:0000313" key="15">
    <source>
        <dbReference type="EMBL" id="AIT99333.1"/>
    </source>
</evidence>
<evidence type="ECO:0000256" key="11">
    <source>
        <dbReference type="ARBA" id="ARBA00023170"/>
    </source>
</evidence>
<evidence type="ECO:0000256" key="2">
    <source>
        <dbReference type="ARBA" id="ARBA00022543"/>
    </source>
</evidence>
<sequence>RWIFPKAFCAISAFIMYFIGCTSIYLMVAISFERLHVISQPVNKIGRKITKSFYILVVFICMMLGLFWSVMPFGWSYYTFEGVGTSCSVEWNNKALNVISYNLAILVFVFLLPSICLLVNNLKLISLVSRMLKLITNSKTRKRISFEKNLIIVTSLLICKKLYILMNLDFYFFYCTAFFILSWLPYGFVSLYASFWSKVEPLAATLPALFAKSSLFWTSFLYIMVNNQ</sequence>
<dbReference type="AlphaFoldDB" id="A0A0A7DNH9"/>
<dbReference type="Pfam" id="PF00001">
    <property type="entry name" value="7tm_1"/>
    <property type="match status" value="1"/>
</dbReference>
<evidence type="ECO:0000256" key="13">
    <source>
        <dbReference type="RuleBase" id="RU004951"/>
    </source>
</evidence>
<evidence type="ECO:0000256" key="9">
    <source>
        <dbReference type="ARBA" id="ARBA00023136"/>
    </source>
</evidence>
<evidence type="ECO:0000256" key="7">
    <source>
        <dbReference type="ARBA" id="ARBA00022991"/>
    </source>
</evidence>
<keyword evidence="12 13" id="KW-0807">Transducer</keyword>
<keyword evidence="6 13" id="KW-1133">Transmembrane helix</keyword>
<feature type="transmembrane region" description="Helical" evidence="13">
    <location>
        <begin position="202"/>
        <end position="225"/>
    </location>
</feature>
<keyword evidence="4 13" id="KW-0812">Transmembrane</keyword>
<dbReference type="InterPro" id="IPR050125">
    <property type="entry name" value="GPCR_opsins"/>
</dbReference>
<keyword evidence="2 13" id="KW-0600">Photoreceptor protein</keyword>
<dbReference type="PROSITE" id="PS50262">
    <property type="entry name" value="G_PROTEIN_RECEP_F1_2"/>
    <property type="match status" value="1"/>
</dbReference>
<evidence type="ECO:0000256" key="1">
    <source>
        <dbReference type="ARBA" id="ARBA00004141"/>
    </source>
</evidence>
<evidence type="ECO:0000259" key="14">
    <source>
        <dbReference type="PROSITE" id="PS50262"/>
    </source>
</evidence>
<dbReference type="GO" id="GO:0007602">
    <property type="term" value="P:phototransduction"/>
    <property type="evidence" value="ECO:0007669"/>
    <property type="project" value="UniProtKB-KW"/>
</dbReference>
<dbReference type="GO" id="GO:0016020">
    <property type="term" value="C:membrane"/>
    <property type="evidence" value="ECO:0007669"/>
    <property type="project" value="UniProtKB-SubCell"/>
</dbReference>
<evidence type="ECO:0000256" key="12">
    <source>
        <dbReference type="ARBA" id="ARBA00023224"/>
    </source>
</evidence>
<comment type="caution">
    <text evidence="13">Lacks conserved residue(s) required for the propagation of feature annotation.</text>
</comment>
<keyword evidence="11 13" id="KW-0675">Receptor</keyword>
<dbReference type="Gene3D" id="1.20.1070.10">
    <property type="entry name" value="Rhodopsin 7-helix transmembrane proteins"/>
    <property type="match status" value="1"/>
</dbReference>
<evidence type="ECO:0000256" key="8">
    <source>
        <dbReference type="ARBA" id="ARBA00023040"/>
    </source>
</evidence>
<reference evidence="15" key="1">
    <citation type="submission" date="2013-11" db="EMBL/GenBank/DDBJ databases">
        <title>B. koreanus Opsin sequences.</title>
        <authorList>
            <person name="Rhee J.-S."/>
            <person name="Kim B.-M."/>
            <person name="Jeong C.-B."/>
            <person name="Lee J.-S."/>
        </authorList>
    </citation>
    <scope>NUCLEOTIDE SEQUENCE</scope>
</reference>
<dbReference type="GO" id="GO:0004930">
    <property type="term" value="F:G protein-coupled receptor activity"/>
    <property type="evidence" value="ECO:0007669"/>
    <property type="project" value="UniProtKB-KW"/>
</dbReference>
<keyword evidence="9 13" id="KW-0472">Membrane</keyword>
<protein>
    <submittedName>
        <fullName evidence="15">Melanopsin 3</fullName>
    </submittedName>
</protein>
<feature type="non-terminal residue" evidence="15">
    <location>
        <position position="1"/>
    </location>
</feature>
<dbReference type="InterPro" id="IPR000276">
    <property type="entry name" value="GPCR_Rhodpsn"/>
</dbReference>
<feature type="transmembrane region" description="Helical" evidence="13">
    <location>
        <begin position="12"/>
        <end position="32"/>
    </location>
</feature>
<keyword evidence="8 13" id="KW-0297">G-protein coupled receptor</keyword>
<evidence type="ECO:0000256" key="10">
    <source>
        <dbReference type="ARBA" id="ARBA00023157"/>
    </source>
</evidence>
<evidence type="ECO:0000256" key="3">
    <source>
        <dbReference type="ARBA" id="ARBA00022606"/>
    </source>
</evidence>
<feature type="transmembrane region" description="Helical" evidence="13">
    <location>
        <begin position="53"/>
        <end position="78"/>
    </location>
</feature>
<feature type="non-terminal residue" evidence="15">
    <location>
        <position position="228"/>
    </location>
</feature>
<evidence type="ECO:0000256" key="5">
    <source>
        <dbReference type="ARBA" id="ARBA00022925"/>
    </source>
</evidence>
<feature type="transmembrane region" description="Helical" evidence="13">
    <location>
        <begin position="171"/>
        <end position="195"/>
    </location>
</feature>
<comment type="similarity">
    <text evidence="13">Belongs to the G-protein coupled receptor 1 family. Opsin subfamily.</text>
</comment>
<organism evidence="15">
    <name type="scientific">Brachionus koreanus</name>
    <dbReference type="NCBI Taxonomy" id="1199090"/>
    <lineage>
        <taxon>Eukaryota</taxon>
        <taxon>Metazoa</taxon>
        <taxon>Spiralia</taxon>
        <taxon>Gnathifera</taxon>
        <taxon>Rotifera</taxon>
        <taxon>Eurotatoria</taxon>
        <taxon>Monogononta</taxon>
        <taxon>Pseudotrocha</taxon>
        <taxon>Ploima</taxon>
        <taxon>Brachionidae</taxon>
        <taxon>Brachionus</taxon>
    </lineage>
</organism>
<name>A0A0A7DNH9_9BILA</name>
<dbReference type="InterPro" id="IPR017452">
    <property type="entry name" value="GPCR_Rhodpsn_7TM"/>
</dbReference>
<dbReference type="PANTHER" id="PTHR24240">
    <property type="entry name" value="OPSIN"/>
    <property type="match status" value="1"/>
</dbReference>
<keyword evidence="3 13" id="KW-0716">Sensory transduction</keyword>
<dbReference type="EMBL" id="KF885946">
    <property type="protein sequence ID" value="AIT99333.1"/>
    <property type="molecule type" value="mRNA"/>
</dbReference>
<dbReference type="SUPFAM" id="SSF81321">
    <property type="entry name" value="Family A G protein-coupled receptor-like"/>
    <property type="match status" value="1"/>
</dbReference>
<dbReference type="GO" id="GO:0007601">
    <property type="term" value="P:visual perception"/>
    <property type="evidence" value="ECO:0007669"/>
    <property type="project" value="InterPro"/>
</dbReference>
<dbReference type="InterPro" id="IPR001760">
    <property type="entry name" value="Opsin"/>
</dbReference>
<keyword evidence="10" id="KW-1015">Disulfide bond</keyword>